<protein>
    <submittedName>
        <fullName evidence="1">Uncharacterized protein</fullName>
    </submittedName>
</protein>
<evidence type="ECO:0000313" key="1">
    <source>
        <dbReference type="EMBL" id="GMR37580.1"/>
    </source>
</evidence>
<evidence type="ECO:0000313" key="2">
    <source>
        <dbReference type="Proteomes" id="UP001328107"/>
    </source>
</evidence>
<name>A0AAN5CB57_9BILA</name>
<keyword evidence="2" id="KW-1185">Reference proteome</keyword>
<organism evidence="1 2">
    <name type="scientific">Pristionchus mayeri</name>
    <dbReference type="NCBI Taxonomy" id="1317129"/>
    <lineage>
        <taxon>Eukaryota</taxon>
        <taxon>Metazoa</taxon>
        <taxon>Ecdysozoa</taxon>
        <taxon>Nematoda</taxon>
        <taxon>Chromadorea</taxon>
        <taxon>Rhabditida</taxon>
        <taxon>Rhabditina</taxon>
        <taxon>Diplogasteromorpha</taxon>
        <taxon>Diplogasteroidea</taxon>
        <taxon>Neodiplogasteridae</taxon>
        <taxon>Pristionchus</taxon>
    </lineage>
</organism>
<gene>
    <name evidence="1" type="ORF">PMAYCL1PPCAC_07775</name>
</gene>
<proteinExistence type="predicted"/>
<sequence length="86" mass="10373">SFARDSICHLNIRNDADLVEKMIRREECKILARDPEGDVYYHSQVARKVFEDLVYLDRDELKLRNFLRRIWRNKAILHIILALFQS</sequence>
<comment type="caution">
    <text evidence="1">The sequence shown here is derived from an EMBL/GenBank/DDBJ whole genome shotgun (WGS) entry which is preliminary data.</text>
</comment>
<dbReference type="AlphaFoldDB" id="A0AAN5CB57"/>
<feature type="non-terminal residue" evidence="1">
    <location>
        <position position="86"/>
    </location>
</feature>
<feature type="non-terminal residue" evidence="1">
    <location>
        <position position="1"/>
    </location>
</feature>
<dbReference type="EMBL" id="BTRK01000002">
    <property type="protein sequence ID" value="GMR37580.1"/>
    <property type="molecule type" value="Genomic_DNA"/>
</dbReference>
<reference evidence="2" key="1">
    <citation type="submission" date="2022-10" db="EMBL/GenBank/DDBJ databases">
        <title>Genome assembly of Pristionchus species.</title>
        <authorList>
            <person name="Yoshida K."/>
            <person name="Sommer R.J."/>
        </authorList>
    </citation>
    <scope>NUCLEOTIDE SEQUENCE [LARGE SCALE GENOMIC DNA]</scope>
    <source>
        <strain evidence="2">RS5460</strain>
    </source>
</reference>
<dbReference type="Proteomes" id="UP001328107">
    <property type="component" value="Unassembled WGS sequence"/>
</dbReference>
<accession>A0AAN5CB57</accession>